<evidence type="ECO:0000313" key="1">
    <source>
        <dbReference type="EMBL" id="KAH3792105.1"/>
    </source>
</evidence>
<proteinExistence type="predicted"/>
<keyword evidence="2" id="KW-1185">Reference proteome</keyword>
<evidence type="ECO:0000313" key="2">
    <source>
        <dbReference type="Proteomes" id="UP000828390"/>
    </source>
</evidence>
<dbReference type="Proteomes" id="UP000828390">
    <property type="component" value="Unassembled WGS sequence"/>
</dbReference>
<dbReference type="AlphaFoldDB" id="A0A9D4F8V9"/>
<comment type="caution">
    <text evidence="1">The sequence shown here is derived from an EMBL/GenBank/DDBJ whole genome shotgun (WGS) entry which is preliminary data.</text>
</comment>
<accession>A0A9D4F8V9</accession>
<organism evidence="1 2">
    <name type="scientific">Dreissena polymorpha</name>
    <name type="common">Zebra mussel</name>
    <name type="synonym">Mytilus polymorpha</name>
    <dbReference type="NCBI Taxonomy" id="45954"/>
    <lineage>
        <taxon>Eukaryota</taxon>
        <taxon>Metazoa</taxon>
        <taxon>Spiralia</taxon>
        <taxon>Lophotrochozoa</taxon>
        <taxon>Mollusca</taxon>
        <taxon>Bivalvia</taxon>
        <taxon>Autobranchia</taxon>
        <taxon>Heteroconchia</taxon>
        <taxon>Euheterodonta</taxon>
        <taxon>Imparidentia</taxon>
        <taxon>Neoheterodontei</taxon>
        <taxon>Myida</taxon>
        <taxon>Dreissenoidea</taxon>
        <taxon>Dreissenidae</taxon>
        <taxon>Dreissena</taxon>
    </lineage>
</organism>
<protein>
    <submittedName>
        <fullName evidence="1">Uncharacterized protein</fullName>
    </submittedName>
</protein>
<sequence length="53" mass="5998">MVHRKCANRTTRTYLRPVSARFRATGYAASDVLTAVTPVSTYENINLLFICTF</sequence>
<reference evidence="1" key="2">
    <citation type="submission" date="2020-11" db="EMBL/GenBank/DDBJ databases">
        <authorList>
            <person name="McCartney M.A."/>
            <person name="Auch B."/>
            <person name="Kono T."/>
            <person name="Mallez S."/>
            <person name="Becker A."/>
            <person name="Gohl D.M."/>
            <person name="Silverstein K.A.T."/>
            <person name="Koren S."/>
            <person name="Bechman K.B."/>
            <person name="Herman A."/>
            <person name="Abrahante J.E."/>
            <person name="Garbe J."/>
        </authorList>
    </citation>
    <scope>NUCLEOTIDE SEQUENCE</scope>
    <source>
        <strain evidence="1">Duluth1</strain>
        <tissue evidence="1">Whole animal</tissue>
    </source>
</reference>
<reference evidence="1" key="1">
    <citation type="journal article" date="2019" name="bioRxiv">
        <title>The Genome of the Zebra Mussel, Dreissena polymorpha: A Resource for Invasive Species Research.</title>
        <authorList>
            <person name="McCartney M.A."/>
            <person name="Auch B."/>
            <person name="Kono T."/>
            <person name="Mallez S."/>
            <person name="Zhang Y."/>
            <person name="Obille A."/>
            <person name="Becker A."/>
            <person name="Abrahante J.E."/>
            <person name="Garbe J."/>
            <person name="Badalamenti J.P."/>
            <person name="Herman A."/>
            <person name="Mangelson H."/>
            <person name="Liachko I."/>
            <person name="Sullivan S."/>
            <person name="Sone E.D."/>
            <person name="Koren S."/>
            <person name="Silverstein K.A.T."/>
            <person name="Beckman K.B."/>
            <person name="Gohl D.M."/>
        </authorList>
    </citation>
    <scope>NUCLEOTIDE SEQUENCE</scope>
    <source>
        <strain evidence="1">Duluth1</strain>
        <tissue evidence="1">Whole animal</tissue>
    </source>
</reference>
<gene>
    <name evidence="1" type="ORF">DPMN_145595</name>
</gene>
<name>A0A9D4F8V9_DREPO</name>
<dbReference type="EMBL" id="JAIWYP010000007">
    <property type="protein sequence ID" value="KAH3792105.1"/>
    <property type="molecule type" value="Genomic_DNA"/>
</dbReference>